<dbReference type="InterPro" id="IPR037448">
    <property type="entry name" value="Zig-8"/>
</dbReference>
<reference evidence="3" key="2">
    <citation type="submission" date="2022-10" db="EMBL/GenBank/DDBJ databases">
        <authorList>
            <consortium name="ENA_rothamsted_submissions"/>
            <consortium name="culmorum"/>
            <person name="King R."/>
        </authorList>
    </citation>
    <scope>NUCLEOTIDE SEQUENCE</scope>
</reference>
<feature type="chain" id="PRO_5040240685" description="Ig-like domain-containing protein" evidence="1">
    <location>
        <begin position="25"/>
        <end position="306"/>
    </location>
</feature>
<dbReference type="Proteomes" id="UP001153620">
    <property type="component" value="Chromosome 2"/>
</dbReference>
<sequence>MDEKMLKSATVIFVFISLVIPSSTSPFSYDWAELDPEGENNHIDIHREKFDRDHPPNGPYFDYDYFRNETVMVGDTAYLKCRVHNIGNKTVSWVRHLDINLLTVGTTMYTSDARFQSMHDADTEEWTLKLKNAQLKDTGIFECQISSTPPRGYPVYLSVVEPITQILGVREGDLTGEIFINMGSTINLTCIVRNLPEPSSIHWTHNAEEISYDSPRGGVSVITEKGDITTSYLLIQRARSTDTGEYKCIPSNAHPKTVHVHILKGEHPEAMQSHAGLSIKQKQPKATIHSLLLYPILILAQVISGR</sequence>
<dbReference type="InterPro" id="IPR013106">
    <property type="entry name" value="Ig_V-set"/>
</dbReference>
<dbReference type="AlphaFoldDB" id="A0A9N9RS50"/>
<proteinExistence type="predicted"/>
<dbReference type="InterPro" id="IPR003599">
    <property type="entry name" value="Ig_sub"/>
</dbReference>
<dbReference type="InterPro" id="IPR003598">
    <property type="entry name" value="Ig_sub2"/>
</dbReference>
<dbReference type="InterPro" id="IPR013098">
    <property type="entry name" value="Ig_I-set"/>
</dbReference>
<dbReference type="EMBL" id="OU895878">
    <property type="protein sequence ID" value="CAG9802608.1"/>
    <property type="molecule type" value="Genomic_DNA"/>
</dbReference>
<protein>
    <recommendedName>
        <fullName evidence="2">Ig-like domain-containing protein</fullName>
    </recommendedName>
</protein>
<dbReference type="InterPro" id="IPR036179">
    <property type="entry name" value="Ig-like_dom_sf"/>
</dbReference>
<keyword evidence="1" id="KW-0732">Signal</keyword>
<dbReference type="SMART" id="SM00406">
    <property type="entry name" value="IGv"/>
    <property type="match status" value="2"/>
</dbReference>
<keyword evidence="4" id="KW-1185">Reference proteome</keyword>
<dbReference type="GO" id="GO:0050808">
    <property type="term" value="P:synapse organization"/>
    <property type="evidence" value="ECO:0007669"/>
    <property type="project" value="TreeGrafter"/>
</dbReference>
<dbReference type="SMART" id="SM00408">
    <property type="entry name" value="IGc2"/>
    <property type="match status" value="2"/>
</dbReference>
<evidence type="ECO:0000313" key="4">
    <source>
        <dbReference type="Proteomes" id="UP001153620"/>
    </source>
</evidence>
<accession>A0A9N9RS50</accession>
<name>A0A9N9RS50_9DIPT</name>
<dbReference type="PROSITE" id="PS50835">
    <property type="entry name" value="IG_LIKE"/>
    <property type="match status" value="2"/>
</dbReference>
<dbReference type="SMART" id="SM00409">
    <property type="entry name" value="IG"/>
    <property type="match status" value="2"/>
</dbReference>
<evidence type="ECO:0000259" key="2">
    <source>
        <dbReference type="PROSITE" id="PS50835"/>
    </source>
</evidence>
<dbReference type="PANTHER" id="PTHR23279:SF13">
    <property type="entry name" value="DEFECTIVE PROBOSCIS EXTENSION RESPONSE 21"/>
    <property type="match status" value="1"/>
</dbReference>
<dbReference type="InterPro" id="IPR013783">
    <property type="entry name" value="Ig-like_fold"/>
</dbReference>
<gene>
    <name evidence="3" type="ORF">CHIRRI_LOCUS5514</name>
</gene>
<dbReference type="GO" id="GO:0032589">
    <property type="term" value="C:neuron projection membrane"/>
    <property type="evidence" value="ECO:0007669"/>
    <property type="project" value="TreeGrafter"/>
</dbReference>
<dbReference type="InterPro" id="IPR007110">
    <property type="entry name" value="Ig-like_dom"/>
</dbReference>
<feature type="domain" description="Ig-like" evidence="2">
    <location>
        <begin position="59"/>
        <end position="158"/>
    </location>
</feature>
<dbReference type="Gene3D" id="2.60.40.10">
    <property type="entry name" value="Immunoglobulins"/>
    <property type="match status" value="2"/>
</dbReference>
<evidence type="ECO:0000313" key="3">
    <source>
        <dbReference type="EMBL" id="CAG9802608.1"/>
    </source>
</evidence>
<dbReference type="OrthoDB" id="6365338at2759"/>
<dbReference type="FunFam" id="2.60.40.10:FF:000533">
    <property type="entry name" value="Uncharacterized protein, isoform A"/>
    <property type="match status" value="1"/>
</dbReference>
<evidence type="ECO:0000256" key="1">
    <source>
        <dbReference type="SAM" id="SignalP"/>
    </source>
</evidence>
<dbReference type="Pfam" id="PF13927">
    <property type="entry name" value="Ig_3"/>
    <property type="match status" value="1"/>
</dbReference>
<dbReference type="PANTHER" id="PTHR23279">
    <property type="entry name" value="DEFECTIVE PROBOSCIS EXTENSION RESPONSE DPR -RELATED"/>
    <property type="match status" value="1"/>
</dbReference>
<dbReference type="Pfam" id="PF07679">
    <property type="entry name" value="I-set"/>
    <property type="match status" value="1"/>
</dbReference>
<feature type="signal peptide" evidence="1">
    <location>
        <begin position="1"/>
        <end position="24"/>
    </location>
</feature>
<dbReference type="SUPFAM" id="SSF48726">
    <property type="entry name" value="Immunoglobulin"/>
    <property type="match status" value="2"/>
</dbReference>
<organism evidence="3 4">
    <name type="scientific">Chironomus riparius</name>
    <dbReference type="NCBI Taxonomy" id="315576"/>
    <lineage>
        <taxon>Eukaryota</taxon>
        <taxon>Metazoa</taxon>
        <taxon>Ecdysozoa</taxon>
        <taxon>Arthropoda</taxon>
        <taxon>Hexapoda</taxon>
        <taxon>Insecta</taxon>
        <taxon>Pterygota</taxon>
        <taxon>Neoptera</taxon>
        <taxon>Endopterygota</taxon>
        <taxon>Diptera</taxon>
        <taxon>Nematocera</taxon>
        <taxon>Chironomoidea</taxon>
        <taxon>Chironomidae</taxon>
        <taxon>Chironominae</taxon>
        <taxon>Chironomus</taxon>
    </lineage>
</organism>
<feature type="domain" description="Ig-like" evidence="2">
    <location>
        <begin position="162"/>
        <end position="259"/>
    </location>
</feature>
<reference evidence="3" key="1">
    <citation type="submission" date="2022-01" db="EMBL/GenBank/DDBJ databases">
        <authorList>
            <person name="King R."/>
        </authorList>
    </citation>
    <scope>NUCLEOTIDE SEQUENCE</scope>
</reference>
<dbReference type="FunFam" id="2.60.40.10:FF:000129">
    <property type="entry name" value="CLUMA_CG018772, isoform A"/>
    <property type="match status" value="1"/>
</dbReference>